<feature type="transmembrane region" description="Helical" evidence="2">
    <location>
        <begin position="107"/>
        <end position="126"/>
    </location>
</feature>
<dbReference type="Proteomes" id="UP000198683">
    <property type="component" value="Unassembled WGS sequence"/>
</dbReference>
<organism evidence="3 4">
    <name type="scientific">Nonomuraea maritima</name>
    <dbReference type="NCBI Taxonomy" id="683260"/>
    <lineage>
        <taxon>Bacteria</taxon>
        <taxon>Bacillati</taxon>
        <taxon>Actinomycetota</taxon>
        <taxon>Actinomycetes</taxon>
        <taxon>Streptosporangiales</taxon>
        <taxon>Streptosporangiaceae</taxon>
        <taxon>Nonomuraea</taxon>
    </lineage>
</organism>
<name>A0A1G9DYH3_9ACTN</name>
<feature type="region of interest" description="Disordered" evidence="1">
    <location>
        <begin position="1"/>
        <end position="37"/>
    </location>
</feature>
<evidence type="ECO:0000256" key="1">
    <source>
        <dbReference type="SAM" id="MobiDB-lite"/>
    </source>
</evidence>
<gene>
    <name evidence="3" type="ORF">SAMN05421874_11057</name>
</gene>
<protein>
    <submittedName>
        <fullName evidence="3">Uncharacterized protein</fullName>
    </submittedName>
</protein>
<feature type="transmembrane region" description="Helical" evidence="2">
    <location>
        <begin position="79"/>
        <end position="101"/>
    </location>
</feature>
<keyword evidence="2" id="KW-0812">Transmembrane</keyword>
<keyword evidence="2" id="KW-1133">Transmembrane helix</keyword>
<keyword evidence="4" id="KW-1185">Reference proteome</keyword>
<dbReference type="EMBL" id="FNFB01000010">
    <property type="protein sequence ID" value="SDK68937.1"/>
    <property type="molecule type" value="Genomic_DNA"/>
</dbReference>
<keyword evidence="2" id="KW-0472">Membrane</keyword>
<sequence length="139" mass="14566">MRRMTRRDKHPDDEFFAPVLREPPPRAEGSAGETCEAGETCRVPAGEARVISDTGVPGVHGAGRGDWARSPLPPSKLGVRLLALALALLAGVVLTVLALIAERPLLAVVPAVVALAAAFWLVAFGVRRTRSNGGPPTFG</sequence>
<evidence type="ECO:0000256" key="2">
    <source>
        <dbReference type="SAM" id="Phobius"/>
    </source>
</evidence>
<accession>A0A1G9DYH3</accession>
<dbReference type="STRING" id="683260.SAMN05421874_11057"/>
<evidence type="ECO:0000313" key="3">
    <source>
        <dbReference type="EMBL" id="SDK68937.1"/>
    </source>
</evidence>
<proteinExistence type="predicted"/>
<reference evidence="3 4" key="1">
    <citation type="submission" date="2016-10" db="EMBL/GenBank/DDBJ databases">
        <authorList>
            <person name="de Groot N.N."/>
        </authorList>
    </citation>
    <scope>NUCLEOTIDE SEQUENCE [LARGE SCALE GENOMIC DNA]</scope>
    <source>
        <strain evidence="3 4">CGMCC 4.5681</strain>
    </source>
</reference>
<evidence type="ECO:0000313" key="4">
    <source>
        <dbReference type="Proteomes" id="UP000198683"/>
    </source>
</evidence>
<dbReference type="AlphaFoldDB" id="A0A1G9DYH3"/>